<dbReference type="SUPFAM" id="SSF56317">
    <property type="entry name" value="Carbon-nitrogen hydrolase"/>
    <property type="match status" value="1"/>
</dbReference>
<sequence length="271" mass="29775">MKLELVQLAGRDGDTAYNLARTLDAIAQCTPGTDIVVFPEAQITGFLNSQNIAERAEPLHGPSVRAIQAAARERDLAVVVGLIENDGGRYYNTTVLITPEGVALSYRKTHLWVGEPELVLPGDRFATVEWRGVRVGLLICYDTEFPETSRAVAALGAQIILITDGNMEPYGHVHRTSVSARAQENQVFAVVVNRVGEGDDDTIFAGGSAVVDPFGRLLLEAGRQECRHAIELDMAQLTEARALYDYQAEQRFRLPGERVEHPDGRRELLIP</sequence>
<dbReference type="EMBL" id="CP043311">
    <property type="protein sequence ID" value="QEY62688.1"/>
    <property type="molecule type" value="Genomic_DNA"/>
</dbReference>
<dbReference type="Pfam" id="PF00795">
    <property type="entry name" value="CN_hydrolase"/>
    <property type="match status" value="1"/>
</dbReference>
<gene>
    <name evidence="2" type="ORF">FXN65_11600</name>
</gene>
<accession>A0A5J6QIY0</accession>
<dbReference type="Gene3D" id="3.60.110.10">
    <property type="entry name" value="Carbon-nitrogen hydrolase"/>
    <property type="match status" value="1"/>
</dbReference>
<protein>
    <submittedName>
        <fullName evidence="2">Carbon-nitrogen hydrolase family protein</fullName>
    </submittedName>
</protein>
<dbReference type="PANTHER" id="PTHR23088:SF27">
    <property type="entry name" value="DEAMINATED GLUTATHIONE AMIDASE"/>
    <property type="match status" value="1"/>
</dbReference>
<dbReference type="Proteomes" id="UP000327179">
    <property type="component" value="Chromosome"/>
</dbReference>
<dbReference type="InterPro" id="IPR036526">
    <property type="entry name" value="C-N_Hydrolase_sf"/>
</dbReference>
<proteinExistence type="predicted"/>
<organism evidence="2 3">
    <name type="scientific">Metapseudomonas lalkuanensis</name>
    <dbReference type="NCBI Taxonomy" id="2604832"/>
    <lineage>
        <taxon>Bacteria</taxon>
        <taxon>Pseudomonadati</taxon>
        <taxon>Pseudomonadota</taxon>
        <taxon>Gammaproteobacteria</taxon>
        <taxon>Pseudomonadales</taxon>
        <taxon>Pseudomonadaceae</taxon>
        <taxon>Metapseudomonas</taxon>
    </lineage>
</organism>
<reference evidence="2 3" key="1">
    <citation type="submission" date="2019-08" db="EMBL/GenBank/DDBJ databases">
        <title>Whole-genome Sequencing of e-waste polymer degrading bacterium Pseudomonas sp. strain PE08.</title>
        <authorList>
            <person name="Kirdat K."/>
            <person name="Debbarma P."/>
            <person name="Narawade N."/>
            <person name="Suyal D."/>
            <person name="Thorat V."/>
            <person name="Shouche Y."/>
            <person name="Goel R."/>
            <person name="Yadav A."/>
        </authorList>
    </citation>
    <scope>NUCLEOTIDE SEQUENCE [LARGE SCALE GENOMIC DNA]</scope>
    <source>
        <strain evidence="2 3">PE08</strain>
    </source>
</reference>
<evidence type="ECO:0000259" key="1">
    <source>
        <dbReference type="PROSITE" id="PS50263"/>
    </source>
</evidence>
<dbReference type="CDD" id="cd07576">
    <property type="entry name" value="R-amidase_like"/>
    <property type="match status" value="1"/>
</dbReference>
<evidence type="ECO:0000313" key="2">
    <source>
        <dbReference type="EMBL" id="QEY62688.1"/>
    </source>
</evidence>
<dbReference type="AlphaFoldDB" id="A0A5J6QIY0"/>
<keyword evidence="2" id="KW-0378">Hydrolase</keyword>
<evidence type="ECO:0000313" key="3">
    <source>
        <dbReference type="Proteomes" id="UP000327179"/>
    </source>
</evidence>
<dbReference type="GO" id="GO:0016787">
    <property type="term" value="F:hydrolase activity"/>
    <property type="evidence" value="ECO:0007669"/>
    <property type="project" value="UniProtKB-KW"/>
</dbReference>
<feature type="domain" description="CN hydrolase" evidence="1">
    <location>
        <begin position="1"/>
        <end position="234"/>
    </location>
</feature>
<keyword evidence="3" id="KW-1185">Reference proteome</keyword>
<dbReference type="InterPro" id="IPR003010">
    <property type="entry name" value="C-N_Hydrolase"/>
</dbReference>
<dbReference type="RefSeq" id="WP_151133344.1">
    <property type="nucleotide sequence ID" value="NZ_CP043311.1"/>
</dbReference>
<dbReference type="InterPro" id="IPR044083">
    <property type="entry name" value="RamA-like"/>
</dbReference>
<dbReference type="PANTHER" id="PTHR23088">
    <property type="entry name" value="NITRILASE-RELATED"/>
    <property type="match status" value="1"/>
</dbReference>
<name>A0A5J6QIY0_9GAMM</name>
<dbReference type="PROSITE" id="PS50263">
    <property type="entry name" value="CN_HYDROLASE"/>
    <property type="match status" value="1"/>
</dbReference>
<dbReference type="KEGG" id="plal:FXN65_11600"/>